<comment type="similarity">
    <text evidence="8">Belongs to the glycosyl hydrolase 18 family.</text>
</comment>
<comment type="catalytic activity">
    <reaction evidence="1">
        <text>Random endo-hydrolysis of N-acetyl-beta-D-glucosaminide (1-&gt;4)-beta-linkages in chitin and chitodextrins.</text>
        <dbReference type="EC" id="3.2.1.14"/>
    </reaction>
</comment>
<dbReference type="Pfam" id="PF00704">
    <property type="entry name" value="Glyco_hydro_18"/>
    <property type="match status" value="1"/>
</dbReference>
<dbReference type="SUPFAM" id="SSF54556">
    <property type="entry name" value="Chitinase insertion domain"/>
    <property type="match status" value="1"/>
</dbReference>
<evidence type="ECO:0000256" key="1">
    <source>
        <dbReference type="ARBA" id="ARBA00000822"/>
    </source>
</evidence>
<dbReference type="InterPro" id="IPR001223">
    <property type="entry name" value="Glyco_hydro18_cat"/>
</dbReference>
<dbReference type="GO" id="GO:0008843">
    <property type="term" value="F:endochitinase activity"/>
    <property type="evidence" value="ECO:0007669"/>
    <property type="project" value="UniProtKB-EC"/>
</dbReference>
<dbReference type="InterPro" id="IPR050314">
    <property type="entry name" value="Glycosyl_Hydrlase_18"/>
</dbReference>
<dbReference type="SMART" id="SM00636">
    <property type="entry name" value="Glyco_18"/>
    <property type="match status" value="1"/>
</dbReference>
<evidence type="ECO:0000313" key="11">
    <source>
        <dbReference type="EMBL" id="KAJ1718773.1"/>
    </source>
</evidence>
<accession>A0A9W7XU71</accession>
<reference evidence="11" key="1">
    <citation type="submission" date="2022-07" db="EMBL/GenBank/DDBJ databases">
        <title>Phylogenomic reconstructions and comparative analyses of Kickxellomycotina fungi.</title>
        <authorList>
            <person name="Reynolds N.K."/>
            <person name="Stajich J.E."/>
            <person name="Barry K."/>
            <person name="Grigoriev I.V."/>
            <person name="Crous P."/>
            <person name="Smith M.E."/>
        </authorList>
    </citation>
    <scope>NUCLEOTIDE SEQUENCE</scope>
    <source>
        <strain evidence="11">NBRC 32514</strain>
    </source>
</reference>
<dbReference type="InterPro" id="IPR001579">
    <property type="entry name" value="Glyco_hydro_18_chit_AS"/>
</dbReference>
<gene>
    <name evidence="11" type="ORF">LPJ53_006322</name>
</gene>
<feature type="domain" description="GH18" evidence="10">
    <location>
        <begin position="17"/>
        <end position="386"/>
    </location>
</feature>
<dbReference type="GO" id="GO:0008061">
    <property type="term" value="F:chitin binding"/>
    <property type="evidence" value="ECO:0007669"/>
    <property type="project" value="InterPro"/>
</dbReference>
<evidence type="ECO:0000256" key="7">
    <source>
        <dbReference type="RuleBase" id="RU000489"/>
    </source>
</evidence>
<keyword evidence="3" id="KW-0146">Chitin degradation</keyword>
<dbReference type="AlphaFoldDB" id="A0A9W7XU71"/>
<evidence type="ECO:0000256" key="5">
    <source>
        <dbReference type="ARBA" id="ARBA00023295"/>
    </source>
</evidence>
<feature type="non-terminal residue" evidence="11">
    <location>
        <position position="386"/>
    </location>
</feature>
<evidence type="ECO:0000256" key="4">
    <source>
        <dbReference type="ARBA" id="ARBA00023277"/>
    </source>
</evidence>
<dbReference type="Gene3D" id="3.10.50.10">
    <property type="match status" value="1"/>
</dbReference>
<evidence type="ECO:0000259" key="10">
    <source>
        <dbReference type="PROSITE" id="PS51910"/>
    </source>
</evidence>
<evidence type="ECO:0000256" key="9">
    <source>
        <dbReference type="SAM" id="SignalP"/>
    </source>
</evidence>
<comment type="caution">
    <text evidence="11">The sequence shown here is derived from an EMBL/GenBank/DDBJ whole genome shotgun (WGS) entry which is preliminary data.</text>
</comment>
<dbReference type="GO" id="GO:0005576">
    <property type="term" value="C:extracellular region"/>
    <property type="evidence" value="ECO:0007669"/>
    <property type="project" value="TreeGrafter"/>
</dbReference>
<dbReference type="GO" id="GO:0000272">
    <property type="term" value="P:polysaccharide catabolic process"/>
    <property type="evidence" value="ECO:0007669"/>
    <property type="project" value="UniProtKB-KW"/>
</dbReference>
<dbReference type="PROSITE" id="PS51910">
    <property type="entry name" value="GH18_2"/>
    <property type="match status" value="1"/>
</dbReference>
<dbReference type="PANTHER" id="PTHR11177:SF392">
    <property type="entry name" value="HAP41P"/>
    <property type="match status" value="1"/>
</dbReference>
<organism evidence="11 12">
    <name type="scientific">Coemansia erecta</name>
    <dbReference type="NCBI Taxonomy" id="147472"/>
    <lineage>
        <taxon>Eukaryota</taxon>
        <taxon>Fungi</taxon>
        <taxon>Fungi incertae sedis</taxon>
        <taxon>Zoopagomycota</taxon>
        <taxon>Kickxellomycotina</taxon>
        <taxon>Kickxellomycetes</taxon>
        <taxon>Kickxellales</taxon>
        <taxon>Kickxellaceae</taxon>
        <taxon>Coemansia</taxon>
    </lineage>
</organism>
<keyword evidence="4" id="KW-0119">Carbohydrate metabolism</keyword>
<evidence type="ECO:0000256" key="2">
    <source>
        <dbReference type="ARBA" id="ARBA00022801"/>
    </source>
</evidence>
<proteinExistence type="inferred from homology"/>
<sequence length="386" mass="42209">MIGLVLISMVVGVFGRANVVGYYPNWVDMPSLNLNKYTHVNFAFAVPQSDGSFVYDNQDTMPDLVTQIHAANAKAIISIGGWTGSSLFSTILKDTTTRSSFLTNIVSYVKLYNLDGVDIDWEYPGRPGSSCNAYDPDNDTNNYLAFLQDLRTNLDATFGSRSKLITMAVRVEPFDGASGPVSDVSAFAKVADYINLMTYDIGGPWNPTTSPNSPLQYSPGQGPQFSVASAIDAWSSAGWPTSQINVGVPFYGYSMVTEQDMSKDPSNMYATISSTIPQGDKDDELSVAPCSDGPAVYSGEWQWKHLRDQGLLTSPTTAAAPWIRTWDSTTSTPWLFNPNSSIFITYEDTQSIKLKVDYAASRGLAGTMIWSMDMDSNDELLDVLQT</sequence>
<dbReference type="InterPro" id="IPR011583">
    <property type="entry name" value="Chitinase_II/V-like_cat"/>
</dbReference>
<evidence type="ECO:0000313" key="12">
    <source>
        <dbReference type="Proteomes" id="UP001149813"/>
    </source>
</evidence>
<keyword evidence="12" id="KW-1185">Reference proteome</keyword>
<keyword evidence="9" id="KW-0732">Signal</keyword>
<name>A0A9W7XU71_9FUNG</name>
<dbReference type="InterPro" id="IPR017853">
    <property type="entry name" value="GH"/>
</dbReference>
<evidence type="ECO:0000256" key="8">
    <source>
        <dbReference type="RuleBase" id="RU004453"/>
    </source>
</evidence>
<evidence type="ECO:0000256" key="3">
    <source>
        <dbReference type="ARBA" id="ARBA00023024"/>
    </source>
</evidence>
<evidence type="ECO:0000256" key="6">
    <source>
        <dbReference type="ARBA" id="ARBA00023326"/>
    </source>
</evidence>
<keyword evidence="2 7" id="KW-0378">Hydrolase</keyword>
<keyword evidence="5 7" id="KW-0326">Glycosidase</keyword>
<dbReference type="SUPFAM" id="SSF51445">
    <property type="entry name" value="(Trans)glycosidases"/>
    <property type="match status" value="1"/>
</dbReference>
<feature type="signal peptide" evidence="9">
    <location>
        <begin position="1"/>
        <end position="15"/>
    </location>
</feature>
<dbReference type="EMBL" id="JANBOJ010000665">
    <property type="protein sequence ID" value="KAJ1718773.1"/>
    <property type="molecule type" value="Genomic_DNA"/>
</dbReference>
<dbReference type="PROSITE" id="PS01095">
    <property type="entry name" value="GH18_1"/>
    <property type="match status" value="1"/>
</dbReference>
<dbReference type="OrthoDB" id="76388at2759"/>
<dbReference type="Gene3D" id="3.20.20.80">
    <property type="entry name" value="Glycosidases"/>
    <property type="match status" value="1"/>
</dbReference>
<dbReference type="GO" id="GO:0006032">
    <property type="term" value="P:chitin catabolic process"/>
    <property type="evidence" value="ECO:0007669"/>
    <property type="project" value="UniProtKB-KW"/>
</dbReference>
<feature type="chain" id="PRO_5040984732" description="GH18 domain-containing protein" evidence="9">
    <location>
        <begin position="16"/>
        <end position="386"/>
    </location>
</feature>
<keyword evidence="6" id="KW-0624">Polysaccharide degradation</keyword>
<protein>
    <recommendedName>
        <fullName evidence="10">GH18 domain-containing protein</fullName>
    </recommendedName>
</protein>
<dbReference type="PANTHER" id="PTHR11177">
    <property type="entry name" value="CHITINASE"/>
    <property type="match status" value="1"/>
</dbReference>
<dbReference type="InterPro" id="IPR029070">
    <property type="entry name" value="Chitinase_insertion_sf"/>
</dbReference>
<dbReference type="Proteomes" id="UP001149813">
    <property type="component" value="Unassembled WGS sequence"/>
</dbReference>